<accession>A0A5J6TU33</accession>
<keyword evidence="1" id="KW-0812">Transmembrane</keyword>
<evidence type="ECO:0000313" key="3">
    <source>
        <dbReference type="Proteomes" id="UP000326082"/>
    </source>
</evidence>
<dbReference type="Pfam" id="PF23809">
    <property type="entry name" value="Phage_holin_9"/>
    <property type="match status" value="1"/>
</dbReference>
<dbReference type="RefSeq" id="YP_010653960.1">
    <property type="nucleotide sequence ID" value="NC_070805.1"/>
</dbReference>
<evidence type="ECO:0000256" key="1">
    <source>
        <dbReference type="SAM" id="Phobius"/>
    </source>
</evidence>
<dbReference type="Proteomes" id="UP000326082">
    <property type="component" value="Segment"/>
</dbReference>
<dbReference type="EMBL" id="MN234218">
    <property type="protein sequence ID" value="QFG13457.1"/>
    <property type="molecule type" value="Genomic_DNA"/>
</dbReference>
<protein>
    <submittedName>
        <fullName evidence="2">Membrane protein</fullName>
    </submittedName>
</protein>
<dbReference type="KEGG" id="vg:77929802"/>
<feature type="transmembrane region" description="Helical" evidence="1">
    <location>
        <begin position="12"/>
        <end position="30"/>
    </location>
</feature>
<feature type="transmembrane region" description="Helical" evidence="1">
    <location>
        <begin position="36"/>
        <end position="54"/>
    </location>
</feature>
<dbReference type="GeneID" id="77929802"/>
<proteinExistence type="predicted"/>
<gene>
    <name evidence="2" type="primary">21</name>
    <name evidence="2" type="ORF">PBI_POWERBALL_21</name>
</gene>
<reference evidence="2 3" key="1">
    <citation type="submission" date="2019-07" db="EMBL/GenBank/DDBJ databases">
        <authorList>
            <person name="Lauer M.J."/>
            <person name="Stoner T.H."/>
            <person name="Garlena R.A."/>
            <person name="Russell D.A."/>
            <person name="Pope W.H."/>
            <person name="Jacobs-Sera D."/>
            <person name="Hatfull G.F."/>
        </authorList>
    </citation>
    <scope>NUCLEOTIDE SEQUENCE [LARGE SCALE GENOMIC DNA]</scope>
</reference>
<sequence length="69" mass="7063">MSVPTPTPAQRQWLYAVITALVPILVVYGIVDDNSVTLWLALAAAVLGTGTAFAHTRPNAGTGGVDGEG</sequence>
<dbReference type="InterPro" id="IPR056390">
    <property type="entry name" value="Holin_phage"/>
</dbReference>
<keyword evidence="1" id="KW-1133">Transmembrane helix</keyword>
<name>A0A5J6TU33_9CAUD</name>
<keyword evidence="1" id="KW-0472">Membrane</keyword>
<keyword evidence="3" id="KW-1185">Reference proteome</keyword>
<evidence type="ECO:0000313" key="2">
    <source>
        <dbReference type="EMBL" id="QFG13457.1"/>
    </source>
</evidence>
<organism evidence="2 3">
    <name type="scientific">Gordonia phage Powerball</name>
    <dbReference type="NCBI Taxonomy" id="2599847"/>
    <lineage>
        <taxon>Viruses</taxon>
        <taxon>Duplodnaviria</taxon>
        <taxon>Heunggongvirae</taxon>
        <taxon>Uroviricota</taxon>
        <taxon>Caudoviricetes</taxon>
        <taxon>Powerballvirus</taxon>
        <taxon>Powerballvirus powerball</taxon>
    </lineage>
</organism>